<reference evidence="2" key="1">
    <citation type="submission" date="2019-07" db="EMBL/GenBank/DDBJ databases">
        <authorList>
            <person name="Dittberner H."/>
        </authorList>
    </citation>
    <scope>NUCLEOTIDE SEQUENCE [LARGE SCALE GENOMIC DNA]</scope>
</reference>
<evidence type="ECO:0000313" key="3">
    <source>
        <dbReference type="Proteomes" id="UP000489600"/>
    </source>
</evidence>
<keyword evidence="3" id="KW-1185">Reference proteome</keyword>
<protein>
    <submittedName>
        <fullName evidence="2">Uncharacterized protein</fullName>
    </submittedName>
</protein>
<evidence type="ECO:0000256" key="1">
    <source>
        <dbReference type="SAM" id="MobiDB-lite"/>
    </source>
</evidence>
<feature type="region of interest" description="Disordered" evidence="1">
    <location>
        <begin position="128"/>
        <end position="158"/>
    </location>
</feature>
<feature type="compositionally biased region" description="Basic and acidic residues" evidence="1">
    <location>
        <begin position="225"/>
        <end position="245"/>
    </location>
</feature>
<comment type="caution">
    <text evidence="2">The sequence shown here is derived from an EMBL/GenBank/DDBJ whole genome shotgun (WGS) entry which is preliminary data.</text>
</comment>
<name>A0A565CQ36_9BRAS</name>
<accession>A0A565CQ36</accession>
<dbReference type="AlphaFoldDB" id="A0A565CQ36"/>
<organism evidence="2 3">
    <name type="scientific">Arabis nemorensis</name>
    <dbReference type="NCBI Taxonomy" id="586526"/>
    <lineage>
        <taxon>Eukaryota</taxon>
        <taxon>Viridiplantae</taxon>
        <taxon>Streptophyta</taxon>
        <taxon>Embryophyta</taxon>
        <taxon>Tracheophyta</taxon>
        <taxon>Spermatophyta</taxon>
        <taxon>Magnoliopsida</taxon>
        <taxon>eudicotyledons</taxon>
        <taxon>Gunneridae</taxon>
        <taxon>Pentapetalae</taxon>
        <taxon>rosids</taxon>
        <taxon>malvids</taxon>
        <taxon>Brassicales</taxon>
        <taxon>Brassicaceae</taxon>
        <taxon>Arabideae</taxon>
        <taxon>Arabis</taxon>
    </lineage>
</organism>
<dbReference type="Proteomes" id="UP000489600">
    <property type="component" value="Unassembled WGS sequence"/>
</dbReference>
<evidence type="ECO:0000313" key="2">
    <source>
        <dbReference type="EMBL" id="VVB15664.1"/>
    </source>
</evidence>
<gene>
    <name evidence="2" type="ORF">ANE_LOCUS26108</name>
</gene>
<feature type="compositionally biased region" description="Basic residues" evidence="1">
    <location>
        <begin position="140"/>
        <end position="157"/>
    </location>
</feature>
<feature type="region of interest" description="Disordered" evidence="1">
    <location>
        <begin position="220"/>
        <end position="245"/>
    </location>
</feature>
<proteinExistence type="predicted"/>
<sequence length="245" mass="26765">MCHYDNQQDALCNTAVNRIHNEITTSATRFWYDLSFTLLPKQVKIKYGNNDNCVSRGDPSMLIGGKELLIILVQFSSCPSTLFSSVVKNYYMGSGSITVGESSSMRNSCHSGLDNYFSVSTMSMSSEDEPQIVEEPTPTKNKRHVAARKGSKNKKAKSSVTVKSESVKGAITQRLRTRTLGKIATPATTAEGSGREYGFTVNKDGEVVRATKGERALVKHGGVMKQDRTGTSKTKHDAHVSSKSL</sequence>
<dbReference type="EMBL" id="CABITT030000008">
    <property type="protein sequence ID" value="VVB15664.1"/>
    <property type="molecule type" value="Genomic_DNA"/>
</dbReference>